<dbReference type="AlphaFoldDB" id="A0A6I4W5U1"/>
<keyword evidence="4" id="KW-1185">Reference proteome</keyword>
<feature type="compositionally biased region" description="Gly residues" evidence="1">
    <location>
        <begin position="29"/>
        <end position="38"/>
    </location>
</feature>
<organism evidence="3 4">
    <name type="scientific">Actinomadura rayongensis</name>
    <dbReference type="NCBI Taxonomy" id="1429076"/>
    <lineage>
        <taxon>Bacteria</taxon>
        <taxon>Bacillati</taxon>
        <taxon>Actinomycetota</taxon>
        <taxon>Actinomycetes</taxon>
        <taxon>Streptosporangiales</taxon>
        <taxon>Thermomonosporaceae</taxon>
        <taxon>Actinomadura</taxon>
    </lineage>
</organism>
<dbReference type="Proteomes" id="UP000431901">
    <property type="component" value="Unassembled WGS sequence"/>
</dbReference>
<proteinExistence type="predicted"/>
<feature type="region of interest" description="Disordered" evidence="1">
    <location>
        <begin position="27"/>
        <end position="75"/>
    </location>
</feature>
<dbReference type="RefSeq" id="WP_161103043.1">
    <property type="nucleotide sequence ID" value="NZ_JBHLYI010000001.1"/>
</dbReference>
<evidence type="ECO:0000256" key="1">
    <source>
        <dbReference type="SAM" id="MobiDB-lite"/>
    </source>
</evidence>
<keyword evidence="2" id="KW-0732">Signal</keyword>
<accession>A0A6I4W5U1</accession>
<evidence type="ECO:0000256" key="2">
    <source>
        <dbReference type="SAM" id="SignalP"/>
    </source>
</evidence>
<dbReference type="EMBL" id="WUTW01000002">
    <property type="protein sequence ID" value="MXQ64878.1"/>
    <property type="molecule type" value="Genomic_DNA"/>
</dbReference>
<evidence type="ECO:0000313" key="4">
    <source>
        <dbReference type="Proteomes" id="UP000431901"/>
    </source>
</evidence>
<reference evidence="3 4" key="1">
    <citation type="submission" date="2019-12" db="EMBL/GenBank/DDBJ databases">
        <title>Nocardia macrotermitis sp. nov. and Nocardia aurantia sp. nov., isolated from the gut of the fungus growing-termite Macrotermes natalensis.</title>
        <authorList>
            <person name="Christine B."/>
            <person name="Rene B."/>
        </authorList>
    </citation>
    <scope>NUCLEOTIDE SEQUENCE [LARGE SCALE GENOMIC DNA]</scope>
    <source>
        <strain evidence="3 4">DSM 102126</strain>
    </source>
</reference>
<comment type="caution">
    <text evidence="3">The sequence shown here is derived from an EMBL/GenBank/DDBJ whole genome shotgun (WGS) entry which is preliminary data.</text>
</comment>
<feature type="signal peptide" evidence="2">
    <location>
        <begin position="1"/>
        <end position="27"/>
    </location>
</feature>
<name>A0A6I4W5U1_9ACTN</name>
<evidence type="ECO:0000313" key="3">
    <source>
        <dbReference type="EMBL" id="MXQ64878.1"/>
    </source>
</evidence>
<gene>
    <name evidence="3" type="ORF">GQ466_12605</name>
</gene>
<protein>
    <submittedName>
        <fullName evidence="3">Uncharacterized protein</fullName>
    </submittedName>
</protein>
<feature type="chain" id="PRO_5026068514" evidence="2">
    <location>
        <begin position="28"/>
        <end position="75"/>
    </location>
</feature>
<sequence length="75" mass="7370">MVRGAEVARRAARAAVVLALAAGPVAACGTGGGPGAAPGHGPSARTDQIPPELQKAVNDAETAAQQGEREMADQP</sequence>